<comment type="caution">
    <text evidence="2">The sequence shown here is derived from an EMBL/GenBank/DDBJ whole genome shotgun (WGS) entry which is preliminary data.</text>
</comment>
<dbReference type="AlphaFoldDB" id="A0A9N7YVU1"/>
<gene>
    <name evidence="2" type="ORF">PLEPLA_LOCUS28043</name>
</gene>
<name>A0A9N7YVU1_PLEPL</name>
<sequence>MKQTVGSSELFSLPLPPPHHLAHVSQTCMTTEYLSSPSRPERLFIPASLAPSLPPSLSSPDSCAHRYAAARPAVYAGRVEREREGGRESQFSSGDRIQLEGHDPK</sequence>
<feature type="region of interest" description="Disordered" evidence="1">
    <location>
        <begin position="79"/>
        <end position="105"/>
    </location>
</feature>
<keyword evidence="3" id="KW-1185">Reference proteome</keyword>
<evidence type="ECO:0000256" key="1">
    <source>
        <dbReference type="SAM" id="MobiDB-lite"/>
    </source>
</evidence>
<evidence type="ECO:0000313" key="2">
    <source>
        <dbReference type="EMBL" id="CAB1440277.1"/>
    </source>
</evidence>
<dbReference type="EMBL" id="CADEAL010002424">
    <property type="protein sequence ID" value="CAB1440277.1"/>
    <property type="molecule type" value="Genomic_DNA"/>
</dbReference>
<evidence type="ECO:0000313" key="3">
    <source>
        <dbReference type="Proteomes" id="UP001153269"/>
    </source>
</evidence>
<protein>
    <submittedName>
        <fullName evidence="2">Uncharacterized protein</fullName>
    </submittedName>
</protein>
<accession>A0A9N7YVU1</accession>
<dbReference type="Proteomes" id="UP001153269">
    <property type="component" value="Unassembled WGS sequence"/>
</dbReference>
<proteinExistence type="predicted"/>
<reference evidence="2" key="1">
    <citation type="submission" date="2020-03" db="EMBL/GenBank/DDBJ databases">
        <authorList>
            <person name="Weist P."/>
        </authorList>
    </citation>
    <scope>NUCLEOTIDE SEQUENCE</scope>
</reference>
<organism evidence="2 3">
    <name type="scientific">Pleuronectes platessa</name>
    <name type="common">European plaice</name>
    <dbReference type="NCBI Taxonomy" id="8262"/>
    <lineage>
        <taxon>Eukaryota</taxon>
        <taxon>Metazoa</taxon>
        <taxon>Chordata</taxon>
        <taxon>Craniata</taxon>
        <taxon>Vertebrata</taxon>
        <taxon>Euteleostomi</taxon>
        <taxon>Actinopterygii</taxon>
        <taxon>Neopterygii</taxon>
        <taxon>Teleostei</taxon>
        <taxon>Neoteleostei</taxon>
        <taxon>Acanthomorphata</taxon>
        <taxon>Carangaria</taxon>
        <taxon>Pleuronectiformes</taxon>
        <taxon>Pleuronectoidei</taxon>
        <taxon>Pleuronectidae</taxon>
        <taxon>Pleuronectes</taxon>
    </lineage>
</organism>